<protein>
    <recommendedName>
        <fullName evidence="9">ABC transmembrane type-1 domain-containing protein</fullName>
    </recommendedName>
</protein>
<comment type="subcellular location">
    <subcellularLocation>
        <location evidence="1">Cell inner membrane</location>
        <topology evidence="1">Multi-pass membrane protein</topology>
    </subcellularLocation>
    <subcellularLocation>
        <location evidence="8">Cell membrane</location>
        <topology evidence="8">Multi-pass membrane protein</topology>
    </subcellularLocation>
</comment>
<feature type="transmembrane region" description="Helical" evidence="8">
    <location>
        <begin position="54"/>
        <end position="81"/>
    </location>
</feature>
<dbReference type="PROSITE" id="PS50928">
    <property type="entry name" value="ABC_TM1"/>
    <property type="match status" value="2"/>
</dbReference>
<dbReference type="GeneID" id="97239440"/>
<evidence type="ECO:0000259" key="9">
    <source>
        <dbReference type="PROSITE" id="PS50928"/>
    </source>
</evidence>
<evidence type="ECO:0000256" key="7">
    <source>
        <dbReference type="ARBA" id="ARBA00023136"/>
    </source>
</evidence>
<evidence type="ECO:0000256" key="6">
    <source>
        <dbReference type="ARBA" id="ARBA00022989"/>
    </source>
</evidence>
<keyword evidence="2 8" id="KW-0813">Transport</keyword>
<keyword evidence="3" id="KW-1003">Cell membrane</keyword>
<dbReference type="EMBL" id="LPZR01000065">
    <property type="protein sequence ID" value="KYO55377.1"/>
    <property type="molecule type" value="Genomic_DNA"/>
</dbReference>
<organism evidence="10 11">
    <name type="scientific">Tistrella mobilis</name>
    <dbReference type="NCBI Taxonomy" id="171437"/>
    <lineage>
        <taxon>Bacteria</taxon>
        <taxon>Pseudomonadati</taxon>
        <taxon>Pseudomonadota</taxon>
        <taxon>Alphaproteobacteria</taxon>
        <taxon>Geminicoccales</taxon>
        <taxon>Geminicoccaceae</taxon>
        <taxon>Tistrella</taxon>
    </lineage>
</organism>
<dbReference type="Pfam" id="PF00528">
    <property type="entry name" value="BPD_transp_1"/>
    <property type="match status" value="2"/>
</dbReference>
<dbReference type="Proteomes" id="UP000075787">
    <property type="component" value="Unassembled WGS sequence"/>
</dbReference>
<evidence type="ECO:0000256" key="2">
    <source>
        <dbReference type="ARBA" id="ARBA00022448"/>
    </source>
</evidence>
<feature type="transmembrane region" description="Helical" evidence="8">
    <location>
        <begin position="383"/>
        <end position="401"/>
    </location>
</feature>
<proteinExistence type="inferred from homology"/>
<feature type="transmembrane region" description="Helical" evidence="8">
    <location>
        <begin position="12"/>
        <end position="34"/>
    </location>
</feature>
<feature type="transmembrane region" description="Helical" evidence="8">
    <location>
        <begin position="138"/>
        <end position="164"/>
    </location>
</feature>
<keyword evidence="6 8" id="KW-1133">Transmembrane helix</keyword>
<dbReference type="PANTHER" id="PTHR43357:SF3">
    <property type="entry name" value="FE(3+)-TRANSPORT SYSTEM PERMEASE PROTEIN FBPB 2"/>
    <property type="match status" value="1"/>
</dbReference>
<comment type="caution">
    <text evidence="10">The sequence shown here is derived from an EMBL/GenBank/DDBJ whole genome shotgun (WGS) entry which is preliminary data.</text>
</comment>
<dbReference type="GO" id="GO:0055085">
    <property type="term" value="P:transmembrane transport"/>
    <property type="evidence" value="ECO:0007669"/>
    <property type="project" value="InterPro"/>
</dbReference>
<evidence type="ECO:0000313" key="11">
    <source>
        <dbReference type="Proteomes" id="UP000075787"/>
    </source>
</evidence>
<dbReference type="PANTHER" id="PTHR43357">
    <property type="entry name" value="INNER MEMBRANE ABC TRANSPORTER PERMEASE PROTEIN YDCV"/>
    <property type="match status" value="1"/>
</dbReference>
<feature type="transmembrane region" description="Helical" evidence="8">
    <location>
        <begin position="517"/>
        <end position="535"/>
    </location>
</feature>
<dbReference type="CDD" id="cd06261">
    <property type="entry name" value="TM_PBP2"/>
    <property type="match status" value="2"/>
</dbReference>
<feature type="transmembrane region" description="Helical" evidence="8">
    <location>
        <begin position="238"/>
        <end position="262"/>
    </location>
</feature>
<evidence type="ECO:0000256" key="1">
    <source>
        <dbReference type="ARBA" id="ARBA00004429"/>
    </source>
</evidence>
<evidence type="ECO:0000256" key="5">
    <source>
        <dbReference type="ARBA" id="ARBA00022692"/>
    </source>
</evidence>
<keyword evidence="7 8" id="KW-0472">Membrane</keyword>
<dbReference type="Gene3D" id="1.10.3720.10">
    <property type="entry name" value="MetI-like"/>
    <property type="match status" value="2"/>
</dbReference>
<dbReference type="OrthoDB" id="7852521at2"/>
<dbReference type="InterPro" id="IPR035906">
    <property type="entry name" value="MetI-like_sf"/>
</dbReference>
<feature type="domain" description="ABC transmembrane type-1" evidence="9">
    <location>
        <begin position="345"/>
        <end position="535"/>
    </location>
</feature>
<dbReference type="InterPro" id="IPR000515">
    <property type="entry name" value="MetI-like"/>
</dbReference>
<feature type="transmembrane region" description="Helical" evidence="8">
    <location>
        <begin position="193"/>
        <end position="218"/>
    </location>
</feature>
<feature type="transmembrane region" description="Helical" evidence="8">
    <location>
        <begin position="477"/>
        <end position="497"/>
    </location>
</feature>
<feature type="transmembrane region" description="Helical" evidence="8">
    <location>
        <begin position="292"/>
        <end position="316"/>
    </location>
</feature>
<sequence length="547" mass="57993">MRGLPVWAVAKFACLAVLAAFVAVPLFRLFALSLQGPEGWSLDGYRRFFATPALVDALVNTVTLGIATALGALLLGLPLAFAVARLRLPCRGLLALAPLATFVLPDIIVTQSWLMVFGNNGLVTNLLHDRFGITLPGFYGWTGLVFVMVLQHYGYVYLLVLAAFRGIDRSLEEAATVLGSGPGRVWRTVTARLLLPPVATAALIVFTLAVDNFGVPVIVAPRVPVLSVAAYNAFVSEFGGGGTMQATMSVVLVALVALALILQKGLARGRGYQMEAGRAPVRIDLPAPLARLVGGGLAAMVLLSLLPVAVVAIGAFTHSIGPVLHWGRFSLGNFASLASFGAEAMRNSFGLATLASIAGVLFGTVLAWLSIKKRSGLTHLLDYLGLLPLAVSGTVLGIALINTWNGGWFALTGGWLIMAIAYFIRRMPYAVNTTAAAVYQIRDSIEEASISLGVPPGRSFLKVVLPLLRPAMAGGAVFIWVTTLSELSATIVLYSPGLTTMPIQIYQQIDSGYMGPASAYSLILLLSIFLPLWLATRIFGIRVFATD</sequence>
<reference evidence="10 11" key="1">
    <citation type="submission" date="2015-12" db="EMBL/GenBank/DDBJ databases">
        <title>Genome sequence of Tistrella mobilis MCCC 1A02139.</title>
        <authorList>
            <person name="Lu L."/>
            <person name="Lai Q."/>
            <person name="Shao Z."/>
            <person name="Qian P."/>
        </authorList>
    </citation>
    <scope>NUCLEOTIDE SEQUENCE [LARGE SCALE GENOMIC DNA]</scope>
    <source>
        <strain evidence="10 11">MCCC 1A02139</strain>
    </source>
</reference>
<dbReference type="GO" id="GO:0005886">
    <property type="term" value="C:plasma membrane"/>
    <property type="evidence" value="ECO:0007669"/>
    <property type="project" value="UniProtKB-SubCell"/>
</dbReference>
<feature type="transmembrane region" description="Helical" evidence="8">
    <location>
        <begin position="93"/>
        <end position="118"/>
    </location>
</feature>
<dbReference type="SUPFAM" id="SSF161098">
    <property type="entry name" value="MetI-like"/>
    <property type="match status" value="2"/>
</dbReference>
<keyword evidence="4" id="KW-0997">Cell inner membrane</keyword>
<accession>A0A162LKH3</accession>
<gene>
    <name evidence="10" type="ORF">AUP44_23585</name>
</gene>
<evidence type="ECO:0000256" key="3">
    <source>
        <dbReference type="ARBA" id="ARBA00022475"/>
    </source>
</evidence>
<name>A0A162LKH3_9PROT</name>
<keyword evidence="5 8" id="KW-0812">Transmembrane</keyword>
<feature type="transmembrane region" description="Helical" evidence="8">
    <location>
        <begin position="349"/>
        <end position="371"/>
    </location>
</feature>
<evidence type="ECO:0000256" key="4">
    <source>
        <dbReference type="ARBA" id="ARBA00022519"/>
    </source>
</evidence>
<evidence type="ECO:0000313" key="10">
    <source>
        <dbReference type="EMBL" id="KYO55377.1"/>
    </source>
</evidence>
<dbReference type="AlphaFoldDB" id="A0A162LKH3"/>
<evidence type="ECO:0000256" key="8">
    <source>
        <dbReference type="RuleBase" id="RU363032"/>
    </source>
</evidence>
<feature type="domain" description="ABC transmembrane type-1" evidence="9">
    <location>
        <begin position="58"/>
        <end position="262"/>
    </location>
</feature>
<dbReference type="RefSeq" id="WP_062762280.1">
    <property type="nucleotide sequence ID" value="NZ_CP121043.1"/>
</dbReference>
<feature type="transmembrane region" description="Helical" evidence="8">
    <location>
        <begin position="407"/>
        <end position="424"/>
    </location>
</feature>
<comment type="similarity">
    <text evidence="8">Belongs to the binding-protein-dependent transport system permease family.</text>
</comment>